<organism evidence="4 5">
    <name type="scientific">Clostridium acetireducens DSM 10703</name>
    <dbReference type="NCBI Taxonomy" id="1121290"/>
    <lineage>
        <taxon>Bacteria</taxon>
        <taxon>Bacillati</taxon>
        <taxon>Bacillota</taxon>
        <taxon>Clostridia</taxon>
        <taxon>Eubacteriales</taxon>
        <taxon>Clostridiaceae</taxon>
        <taxon>Clostridium</taxon>
    </lineage>
</organism>
<comment type="caution">
    <text evidence="4">The sequence shown here is derived from an EMBL/GenBank/DDBJ whole genome shotgun (WGS) entry which is preliminary data.</text>
</comment>
<reference evidence="4 5" key="1">
    <citation type="submission" date="2016-06" db="EMBL/GenBank/DDBJ databases">
        <title>Genome sequence of Clostridium acetireducens DSM 10703.</title>
        <authorList>
            <person name="Poehlein A."/>
            <person name="Fluechter S."/>
            <person name="Duerre P."/>
            <person name="Daniel R."/>
        </authorList>
    </citation>
    <scope>NUCLEOTIDE SEQUENCE [LARGE SCALE GENOMIC DNA]</scope>
    <source>
        <strain evidence="4 5">DSM 10703</strain>
    </source>
</reference>
<dbReference type="STRING" id="1121290.CLAOCE_07390"/>
<feature type="chain" id="PRO_5009213743" evidence="2">
    <location>
        <begin position="25"/>
        <end position="506"/>
    </location>
</feature>
<evidence type="ECO:0000256" key="2">
    <source>
        <dbReference type="SAM" id="SignalP"/>
    </source>
</evidence>
<feature type="signal peptide" evidence="2">
    <location>
        <begin position="1"/>
        <end position="24"/>
    </location>
</feature>
<dbReference type="RefSeq" id="WP_070109696.1">
    <property type="nucleotide sequence ID" value="NZ_LZFO01000008.1"/>
</dbReference>
<dbReference type="InterPro" id="IPR014755">
    <property type="entry name" value="Cu-Rt/internalin_Ig-like"/>
</dbReference>
<evidence type="ECO:0000313" key="4">
    <source>
        <dbReference type="EMBL" id="OFI06756.1"/>
    </source>
</evidence>
<evidence type="ECO:0000259" key="3">
    <source>
        <dbReference type="SMART" id="SM00047"/>
    </source>
</evidence>
<protein>
    <submittedName>
        <fullName evidence="4">Bifunctional autolysin</fullName>
    </submittedName>
</protein>
<dbReference type="PATRIC" id="fig|1121290.3.peg.748"/>
<dbReference type="SMART" id="SM00047">
    <property type="entry name" value="LYZ2"/>
    <property type="match status" value="1"/>
</dbReference>
<sequence>MKKILKTLLFTLLIAFALSNKVLAEESYKEFPNKTNVSQNKIWTVNFNIAFDPSTINEENVKVIDSDNNIVSAAIQTGNLNSSIIVNIPAGGYTPGKTYYLILNTKIKSHKGNNLAKPVKMKFDIAKNYTIGSNYEILPKINSCSIENTDISQNKNLEINLTAKDWDKVQYRVFIHKYEYGNDSYEEITNGYTNSTYANTPYKIVSSKKLPSGTNGQKYKLLIFVKKADSTGTYRTNVNDTVKNMDYDNYYVDYFRILPKVDNSNTEVKNYSNTLNKVTEIQSKISSSAVTDEAPGSWTTANENQIKYYLNYKNFMDPYGKFMFLKLNYMEGITKEDLNSILKGKGILEGHGETFLKASKENNINPIYLVSHCLLETGNGTSKLAKGIEVNKIDGKEVEIKTVFNLFGIKAYDNDPIKYGSLHAYEQDWTSIDKAIEGGAKYISENYINSYYKQDTLYKMRWNPEKPGTHQYATDIAWPFKQILNIKPYFDKCQNAKPVFEIPSFN</sequence>
<evidence type="ECO:0000313" key="5">
    <source>
        <dbReference type="Proteomes" id="UP000175744"/>
    </source>
</evidence>
<dbReference type="Pfam" id="PF13205">
    <property type="entry name" value="Big_5"/>
    <property type="match status" value="1"/>
</dbReference>
<gene>
    <name evidence="4" type="primary">atl</name>
    <name evidence="4" type="ORF">CLOACE_07390</name>
</gene>
<dbReference type="InterPro" id="IPR002901">
    <property type="entry name" value="MGlyc_endo_b_GlcNAc-like_dom"/>
</dbReference>
<dbReference type="EMBL" id="LZFO01000008">
    <property type="protein sequence ID" value="OFI06756.1"/>
    <property type="molecule type" value="Genomic_DNA"/>
</dbReference>
<proteinExistence type="predicted"/>
<accession>A0A1E8F041</accession>
<dbReference type="InterPro" id="IPR032812">
    <property type="entry name" value="SbsA_Ig"/>
</dbReference>
<dbReference type="Proteomes" id="UP000175744">
    <property type="component" value="Unassembled WGS sequence"/>
</dbReference>
<dbReference type="Pfam" id="PF01832">
    <property type="entry name" value="Glucosaminidase"/>
    <property type="match status" value="1"/>
</dbReference>
<name>A0A1E8F041_9CLOT</name>
<dbReference type="Gene3D" id="2.60.40.1220">
    <property type="match status" value="1"/>
</dbReference>
<dbReference type="OrthoDB" id="9816557at2"/>
<keyword evidence="1 2" id="KW-0732">Signal</keyword>
<feature type="domain" description="Mannosyl-glycoprotein endo-beta-N-acetylglucosamidase-like" evidence="3">
    <location>
        <begin position="340"/>
        <end position="491"/>
    </location>
</feature>
<dbReference type="Gene3D" id="1.10.530.10">
    <property type="match status" value="1"/>
</dbReference>
<evidence type="ECO:0000256" key="1">
    <source>
        <dbReference type="ARBA" id="ARBA00022729"/>
    </source>
</evidence>
<dbReference type="AlphaFoldDB" id="A0A1E8F041"/>
<dbReference type="GO" id="GO:0004040">
    <property type="term" value="F:amidase activity"/>
    <property type="evidence" value="ECO:0007669"/>
    <property type="project" value="InterPro"/>
</dbReference>
<keyword evidence="5" id="KW-1185">Reference proteome</keyword>